<keyword evidence="4" id="KW-0255">Endonuclease</keyword>
<name>A0A2T7NBY1_POMCA</name>
<dbReference type="OrthoDB" id="10059114at2759"/>
<evidence type="ECO:0000313" key="10">
    <source>
        <dbReference type="Proteomes" id="UP000245119"/>
    </source>
</evidence>
<dbReference type="EMBL" id="PZQS01000014">
    <property type="protein sequence ID" value="PVD18680.1"/>
    <property type="molecule type" value="Genomic_DNA"/>
</dbReference>
<dbReference type="CDD" id="cd09274">
    <property type="entry name" value="RNase_HI_RT_Ty3"/>
    <property type="match status" value="1"/>
</dbReference>
<evidence type="ECO:0000256" key="1">
    <source>
        <dbReference type="ARBA" id="ARBA00022679"/>
    </source>
</evidence>
<dbReference type="FunFam" id="3.10.20.370:FF:000001">
    <property type="entry name" value="Retrovirus-related Pol polyprotein from transposon 17.6-like protein"/>
    <property type="match status" value="1"/>
</dbReference>
<dbReference type="SUPFAM" id="SSF56672">
    <property type="entry name" value="DNA/RNA polymerases"/>
    <property type="match status" value="1"/>
</dbReference>
<evidence type="ECO:0000256" key="3">
    <source>
        <dbReference type="ARBA" id="ARBA00022722"/>
    </source>
</evidence>
<reference evidence="9 10" key="1">
    <citation type="submission" date="2018-04" db="EMBL/GenBank/DDBJ databases">
        <title>The genome of golden apple snail Pomacea canaliculata provides insight into stress tolerance and invasive adaptation.</title>
        <authorList>
            <person name="Liu C."/>
            <person name="Liu B."/>
            <person name="Ren Y."/>
            <person name="Zhang Y."/>
            <person name="Wang H."/>
            <person name="Li S."/>
            <person name="Jiang F."/>
            <person name="Yin L."/>
            <person name="Zhang G."/>
            <person name="Qian W."/>
            <person name="Fan W."/>
        </authorList>
    </citation>
    <scope>NUCLEOTIDE SEQUENCE [LARGE SCALE GENOMIC DNA]</scope>
    <source>
        <strain evidence="9">SZHN2017</strain>
        <tissue evidence="9">Muscle</tissue>
    </source>
</reference>
<keyword evidence="1" id="KW-0808">Transferase</keyword>
<dbReference type="Proteomes" id="UP000245119">
    <property type="component" value="Linkage Group LG14"/>
</dbReference>
<dbReference type="Gene3D" id="3.10.20.370">
    <property type="match status" value="1"/>
</dbReference>
<comment type="caution">
    <text evidence="9">The sequence shown here is derived from an EMBL/GenBank/DDBJ whole genome shotgun (WGS) entry which is preliminary data.</text>
</comment>
<keyword evidence="10" id="KW-1185">Reference proteome</keyword>
<evidence type="ECO:0000256" key="4">
    <source>
        <dbReference type="ARBA" id="ARBA00022759"/>
    </source>
</evidence>
<evidence type="ECO:0000256" key="7">
    <source>
        <dbReference type="SAM" id="MobiDB-lite"/>
    </source>
</evidence>
<dbReference type="InterPro" id="IPR041373">
    <property type="entry name" value="RT_RNaseH"/>
</dbReference>
<evidence type="ECO:0000256" key="6">
    <source>
        <dbReference type="ARBA" id="ARBA00022918"/>
    </source>
</evidence>
<dbReference type="InterPro" id="IPR043502">
    <property type="entry name" value="DNA/RNA_pol_sf"/>
</dbReference>
<dbReference type="Pfam" id="PF17917">
    <property type="entry name" value="RT_RNaseH"/>
    <property type="match status" value="1"/>
</dbReference>
<accession>A0A2T7NBY1</accession>
<keyword evidence="3" id="KW-0540">Nuclease</keyword>
<dbReference type="PANTHER" id="PTHR34072">
    <property type="entry name" value="ENZYMATIC POLYPROTEIN-RELATED"/>
    <property type="match status" value="1"/>
</dbReference>
<keyword evidence="2" id="KW-0548">Nucleotidyltransferase</keyword>
<feature type="domain" description="Reverse transcriptase RNase H-like" evidence="8">
    <location>
        <begin position="60"/>
        <end position="164"/>
    </location>
</feature>
<keyword evidence="6" id="KW-0695">RNA-directed DNA polymerase</keyword>
<dbReference type="GO" id="GO:0016787">
    <property type="term" value="F:hydrolase activity"/>
    <property type="evidence" value="ECO:0007669"/>
    <property type="project" value="UniProtKB-KW"/>
</dbReference>
<dbReference type="GO" id="GO:0004519">
    <property type="term" value="F:endonuclease activity"/>
    <property type="evidence" value="ECO:0007669"/>
    <property type="project" value="UniProtKB-KW"/>
</dbReference>
<sequence>MAQTKHYFYKGCAHFHVAMAVLEQKDSEDMDNGTGLGIADHSQLFNLHCDASGTGLGIADHSQPFILHCDASGTGLGAVLYQHQQGKLKVIAYASRGLNKTEVNYPAHKREFLALKWAMTEKFHDYIVGSRVTVVTDNNPLCHVLKNAKLDAVSHRWLSSLSLYDFDLVYKQGSTHTDADGLSRRPQDPPEADEEYRDTLEKVGFLLEKARRFQDDNPQVVNRSAVVSILTAKSTGRPEHSIQQTGPPRASPGPGTDDLSGPLVLGIIELKDRINMRLGSGRHP</sequence>
<dbReference type="AlphaFoldDB" id="A0A2T7NBY1"/>
<protein>
    <recommendedName>
        <fullName evidence="8">Reverse transcriptase RNase H-like domain-containing protein</fullName>
    </recommendedName>
</protein>
<feature type="region of interest" description="Disordered" evidence="7">
    <location>
        <begin position="232"/>
        <end position="261"/>
    </location>
</feature>
<keyword evidence="5" id="KW-0378">Hydrolase</keyword>
<gene>
    <name evidence="9" type="ORF">C0Q70_21230</name>
</gene>
<evidence type="ECO:0000313" key="9">
    <source>
        <dbReference type="EMBL" id="PVD18680.1"/>
    </source>
</evidence>
<evidence type="ECO:0000256" key="5">
    <source>
        <dbReference type="ARBA" id="ARBA00022801"/>
    </source>
</evidence>
<dbReference type="STRING" id="400727.A0A2T7NBY1"/>
<evidence type="ECO:0000259" key="8">
    <source>
        <dbReference type="Pfam" id="PF17917"/>
    </source>
</evidence>
<proteinExistence type="predicted"/>
<evidence type="ECO:0000256" key="2">
    <source>
        <dbReference type="ARBA" id="ARBA00022695"/>
    </source>
</evidence>
<organism evidence="9 10">
    <name type="scientific">Pomacea canaliculata</name>
    <name type="common">Golden apple snail</name>
    <dbReference type="NCBI Taxonomy" id="400727"/>
    <lineage>
        <taxon>Eukaryota</taxon>
        <taxon>Metazoa</taxon>
        <taxon>Spiralia</taxon>
        <taxon>Lophotrochozoa</taxon>
        <taxon>Mollusca</taxon>
        <taxon>Gastropoda</taxon>
        <taxon>Caenogastropoda</taxon>
        <taxon>Architaenioglossa</taxon>
        <taxon>Ampullarioidea</taxon>
        <taxon>Ampullariidae</taxon>
        <taxon>Pomacea</taxon>
    </lineage>
</organism>
<dbReference type="GO" id="GO:0003964">
    <property type="term" value="F:RNA-directed DNA polymerase activity"/>
    <property type="evidence" value="ECO:0007669"/>
    <property type="project" value="UniProtKB-KW"/>
</dbReference>
<dbReference type="PANTHER" id="PTHR34072:SF43">
    <property type="entry name" value="RIBONUCLEASE H"/>
    <property type="match status" value="1"/>
</dbReference>